<dbReference type="OrthoDB" id="9807214at2"/>
<proteinExistence type="inferred from homology"/>
<evidence type="ECO:0000256" key="2">
    <source>
        <dbReference type="ARBA" id="ARBA00007165"/>
    </source>
</evidence>
<keyword evidence="5 6" id="KW-0472">Membrane</keyword>
<evidence type="ECO:0000256" key="5">
    <source>
        <dbReference type="ARBA" id="ARBA00023136"/>
    </source>
</evidence>
<dbReference type="GO" id="GO:0005886">
    <property type="term" value="C:plasma membrane"/>
    <property type="evidence" value="ECO:0007669"/>
    <property type="project" value="UniProtKB-SubCell"/>
</dbReference>
<keyword evidence="6" id="KW-1003">Cell membrane</keyword>
<keyword evidence="8" id="KW-1185">Reference proteome</keyword>
<keyword evidence="4 6" id="KW-1133">Transmembrane helix</keyword>
<protein>
    <recommendedName>
        <fullName evidence="6">SURF1-like protein</fullName>
    </recommendedName>
</protein>
<dbReference type="InterPro" id="IPR045214">
    <property type="entry name" value="Surf1/Surf4"/>
</dbReference>
<keyword evidence="3 6" id="KW-0812">Transmembrane</keyword>
<sequence>MRFMLSRRWVLFALAVAVLAYGCWWLGEWQFHRLEDRKESNAVTEHNIVADPQPVEDVLAVGEPVGSDEEWLRVRARGEYDDSQTVIVRYQTRDGASGVDVVTPLRLQDSGRLLLVDRGWVATENRGDASPDVPAPPTGTVDVVGWVRADATGDSTAVDHGSTRAISSATIGPTLDGEVLTGFVDLVSEQPEAARPLTLTETPDLGNGPHFFYGLQWWFFAALAVFGFGYLAFDERRKLRSAAAAKDDAPEPVRR</sequence>
<feature type="transmembrane region" description="Helical" evidence="6">
    <location>
        <begin position="211"/>
        <end position="233"/>
    </location>
</feature>
<dbReference type="Pfam" id="PF02104">
    <property type="entry name" value="SURF1"/>
    <property type="match status" value="1"/>
</dbReference>
<gene>
    <name evidence="7" type="ORF">ETU37_12765</name>
</gene>
<dbReference type="Proteomes" id="UP000291189">
    <property type="component" value="Unassembled WGS sequence"/>
</dbReference>
<dbReference type="PANTHER" id="PTHR23427:SF2">
    <property type="entry name" value="SURFEIT LOCUS PROTEIN 1"/>
    <property type="match status" value="1"/>
</dbReference>
<name>A0A4Q5IZM5_9ACTN</name>
<dbReference type="PROSITE" id="PS51257">
    <property type="entry name" value="PROKAR_LIPOPROTEIN"/>
    <property type="match status" value="1"/>
</dbReference>
<dbReference type="CDD" id="cd06662">
    <property type="entry name" value="SURF1"/>
    <property type="match status" value="1"/>
</dbReference>
<organism evidence="7 8">
    <name type="scientific">Nocardioides iriomotensis</name>
    <dbReference type="NCBI Taxonomy" id="715784"/>
    <lineage>
        <taxon>Bacteria</taxon>
        <taxon>Bacillati</taxon>
        <taxon>Actinomycetota</taxon>
        <taxon>Actinomycetes</taxon>
        <taxon>Propionibacteriales</taxon>
        <taxon>Nocardioidaceae</taxon>
        <taxon>Nocardioides</taxon>
    </lineage>
</organism>
<evidence type="ECO:0000256" key="1">
    <source>
        <dbReference type="ARBA" id="ARBA00004370"/>
    </source>
</evidence>
<dbReference type="EMBL" id="SDPU01000023">
    <property type="protein sequence ID" value="RYU11443.1"/>
    <property type="molecule type" value="Genomic_DNA"/>
</dbReference>
<comment type="similarity">
    <text evidence="2 6">Belongs to the SURF1 family.</text>
</comment>
<evidence type="ECO:0000256" key="4">
    <source>
        <dbReference type="ARBA" id="ARBA00022989"/>
    </source>
</evidence>
<evidence type="ECO:0000313" key="7">
    <source>
        <dbReference type="EMBL" id="RYU11443.1"/>
    </source>
</evidence>
<comment type="caution">
    <text evidence="7">The sequence shown here is derived from an EMBL/GenBank/DDBJ whole genome shotgun (WGS) entry which is preliminary data.</text>
</comment>
<dbReference type="PANTHER" id="PTHR23427">
    <property type="entry name" value="SURFEIT LOCUS PROTEIN"/>
    <property type="match status" value="1"/>
</dbReference>
<dbReference type="PROSITE" id="PS50895">
    <property type="entry name" value="SURF1"/>
    <property type="match status" value="1"/>
</dbReference>
<dbReference type="AlphaFoldDB" id="A0A4Q5IZM5"/>
<dbReference type="InterPro" id="IPR002994">
    <property type="entry name" value="Surf1/Shy1"/>
</dbReference>
<evidence type="ECO:0000313" key="8">
    <source>
        <dbReference type="Proteomes" id="UP000291189"/>
    </source>
</evidence>
<reference evidence="7 8" key="1">
    <citation type="submission" date="2019-01" db="EMBL/GenBank/DDBJ databases">
        <title>Nocardioides guangzhouensis sp. nov., an actinobacterium isolated from soil.</title>
        <authorList>
            <person name="Fu Y."/>
            <person name="Cai Y."/>
            <person name="Lin Z."/>
            <person name="Chen P."/>
        </authorList>
    </citation>
    <scope>NUCLEOTIDE SEQUENCE [LARGE SCALE GENOMIC DNA]</scope>
    <source>
        <strain evidence="7 8">NBRC 105384</strain>
    </source>
</reference>
<evidence type="ECO:0000256" key="6">
    <source>
        <dbReference type="RuleBase" id="RU363076"/>
    </source>
</evidence>
<evidence type="ECO:0000256" key="3">
    <source>
        <dbReference type="ARBA" id="ARBA00022692"/>
    </source>
</evidence>
<comment type="caution">
    <text evidence="6">Lacks conserved residue(s) required for the propagation of feature annotation.</text>
</comment>
<accession>A0A4Q5IZM5</accession>
<comment type="subcellular location">
    <subcellularLocation>
        <location evidence="6">Cell membrane</location>
        <topology evidence="6">Multi-pass membrane protein</topology>
    </subcellularLocation>
    <subcellularLocation>
        <location evidence="1">Membrane</location>
    </subcellularLocation>
</comment>